<dbReference type="Proteomes" id="UP000185783">
    <property type="component" value="Unassembled WGS sequence"/>
</dbReference>
<evidence type="ECO:0000259" key="8">
    <source>
        <dbReference type="Pfam" id="PF01416"/>
    </source>
</evidence>
<comment type="caution">
    <text evidence="9">The sequence shown here is derived from an EMBL/GenBank/DDBJ whole genome shotgun (WGS) entry which is preliminary data.</text>
</comment>
<dbReference type="RefSeq" id="WP_028481793.1">
    <property type="nucleotide sequence ID" value="NZ_LVVZ01000014.1"/>
</dbReference>
<comment type="catalytic activity">
    <reaction evidence="4 7">
        <text>uridine(38/39/40) in tRNA = pseudouridine(38/39/40) in tRNA</text>
        <dbReference type="Rhea" id="RHEA:22376"/>
        <dbReference type="Rhea" id="RHEA-COMP:10085"/>
        <dbReference type="Rhea" id="RHEA-COMP:10087"/>
        <dbReference type="ChEBI" id="CHEBI:65314"/>
        <dbReference type="ChEBI" id="CHEBI:65315"/>
        <dbReference type="EC" id="5.4.99.12"/>
    </reaction>
</comment>
<comment type="similarity">
    <text evidence="1 4 7">Belongs to the tRNA pseudouridine synthase TruA family.</text>
</comment>
<dbReference type="PIRSF" id="PIRSF001430">
    <property type="entry name" value="tRNA_psdUrid_synth"/>
    <property type="match status" value="1"/>
</dbReference>
<feature type="domain" description="Pseudouridine synthase I TruA alpha/beta" evidence="8">
    <location>
        <begin position="144"/>
        <end position="245"/>
    </location>
</feature>
<keyword evidence="2 4" id="KW-0819">tRNA processing</keyword>
<dbReference type="Pfam" id="PF01416">
    <property type="entry name" value="PseudoU_synth_1"/>
    <property type="match status" value="2"/>
</dbReference>
<gene>
    <name evidence="4" type="primary">truA</name>
    <name evidence="9" type="ORF">A3843_07165</name>
</gene>
<comment type="function">
    <text evidence="4">Formation of pseudouridine at positions 38, 39 and 40 in the anticodon stem and loop of transfer RNAs.</text>
</comment>
<evidence type="ECO:0000256" key="1">
    <source>
        <dbReference type="ARBA" id="ARBA00009375"/>
    </source>
</evidence>
<feature type="domain" description="Pseudouridine synthase I TruA alpha/beta" evidence="8">
    <location>
        <begin position="8"/>
        <end position="104"/>
    </location>
</feature>
<dbReference type="PANTHER" id="PTHR11142">
    <property type="entry name" value="PSEUDOURIDYLATE SYNTHASE"/>
    <property type="match status" value="1"/>
</dbReference>
<accession>A0A1U7JHL6</accession>
<evidence type="ECO:0000256" key="6">
    <source>
        <dbReference type="PIRSR" id="PIRSR001430-2"/>
    </source>
</evidence>
<dbReference type="Gene3D" id="3.30.70.580">
    <property type="entry name" value="Pseudouridine synthase I, catalytic domain, N-terminal subdomain"/>
    <property type="match status" value="1"/>
</dbReference>
<feature type="active site" description="Nucleophile" evidence="4 5">
    <location>
        <position position="52"/>
    </location>
</feature>
<proteinExistence type="inferred from homology"/>
<evidence type="ECO:0000313" key="10">
    <source>
        <dbReference type="Proteomes" id="UP000185783"/>
    </source>
</evidence>
<dbReference type="EMBL" id="LVVZ01000014">
    <property type="protein sequence ID" value="OKL44195.1"/>
    <property type="molecule type" value="Genomic_DNA"/>
</dbReference>
<reference evidence="9 10" key="1">
    <citation type="submission" date="2016-03" db="EMBL/GenBank/DDBJ databases">
        <title>Genome sequence of Nesiotobacter sp. nov., a moderately halophilic alphaproteobacterium isolated from the Yellow Sea, China.</title>
        <authorList>
            <person name="Zhang G."/>
            <person name="Zhang R."/>
        </authorList>
    </citation>
    <scope>NUCLEOTIDE SEQUENCE [LARGE SCALE GENOMIC DNA]</scope>
    <source>
        <strain evidence="9 10">WB1-6</strain>
    </source>
</reference>
<evidence type="ECO:0000256" key="3">
    <source>
        <dbReference type="ARBA" id="ARBA00023235"/>
    </source>
</evidence>
<dbReference type="NCBIfam" id="TIGR00071">
    <property type="entry name" value="hisT_truA"/>
    <property type="match status" value="1"/>
</dbReference>
<dbReference type="InterPro" id="IPR001406">
    <property type="entry name" value="PsdUridine_synth_TruA"/>
</dbReference>
<dbReference type="InterPro" id="IPR020094">
    <property type="entry name" value="TruA/RsuA/RluB/E/F_N"/>
</dbReference>
<dbReference type="GO" id="GO:0160147">
    <property type="term" value="F:tRNA pseudouridine(38-40) synthase activity"/>
    <property type="evidence" value="ECO:0007669"/>
    <property type="project" value="UniProtKB-EC"/>
</dbReference>
<dbReference type="Gene3D" id="3.30.70.660">
    <property type="entry name" value="Pseudouridine synthase I, catalytic domain, C-terminal subdomain"/>
    <property type="match status" value="1"/>
</dbReference>
<dbReference type="AlphaFoldDB" id="A0A1U7JHL6"/>
<evidence type="ECO:0000313" key="9">
    <source>
        <dbReference type="EMBL" id="OKL44195.1"/>
    </source>
</evidence>
<comment type="subunit">
    <text evidence="4">Homodimer.</text>
</comment>
<dbReference type="OrthoDB" id="9811823at2"/>
<dbReference type="GO" id="GO:0003723">
    <property type="term" value="F:RNA binding"/>
    <property type="evidence" value="ECO:0007669"/>
    <property type="project" value="InterPro"/>
</dbReference>
<dbReference type="EC" id="5.4.99.12" evidence="4"/>
<evidence type="ECO:0000256" key="7">
    <source>
        <dbReference type="RuleBase" id="RU003792"/>
    </source>
</evidence>
<name>A0A1U7JHL6_9HYPH</name>
<dbReference type="InterPro" id="IPR020095">
    <property type="entry name" value="PsdUridine_synth_TruA_C"/>
</dbReference>
<evidence type="ECO:0000256" key="4">
    <source>
        <dbReference type="HAMAP-Rule" id="MF_00171"/>
    </source>
</evidence>
<dbReference type="CDD" id="cd02570">
    <property type="entry name" value="PseudoU_synth_EcTruA"/>
    <property type="match status" value="1"/>
</dbReference>
<protein>
    <recommendedName>
        <fullName evidence="4">tRNA pseudouridine synthase A</fullName>
        <ecNumber evidence="4">5.4.99.12</ecNumber>
    </recommendedName>
    <alternativeName>
        <fullName evidence="4">tRNA pseudouridine(38-40) synthase</fullName>
    </alternativeName>
    <alternativeName>
        <fullName evidence="4">tRNA pseudouridylate synthase I</fullName>
    </alternativeName>
    <alternativeName>
        <fullName evidence="4">tRNA-uridine isomerase I</fullName>
    </alternativeName>
</protein>
<keyword evidence="3 4" id="KW-0413">Isomerase</keyword>
<evidence type="ECO:0000256" key="5">
    <source>
        <dbReference type="PIRSR" id="PIRSR001430-1"/>
    </source>
</evidence>
<feature type="binding site" evidence="4 6">
    <location>
        <position position="111"/>
    </location>
    <ligand>
        <name>substrate</name>
    </ligand>
</feature>
<organism evidence="9 10">
    <name type="scientific">Pseudovibrio exalbescens</name>
    <dbReference type="NCBI Taxonomy" id="197461"/>
    <lineage>
        <taxon>Bacteria</taxon>
        <taxon>Pseudomonadati</taxon>
        <taxon>Pseudomonadota</taxon>
        <taxon>Alphaproteobacteria</taxon>
        <taxon>Hyphomicrobiales</taxon>
        <taxon>Stappiaceae</taxon>
        <taxon>Pseudovibrio</taxon>
    </lineage>
</organism>
<comment type="caution">
    <text evidence="4">Lacks conserved residue(s) required for the propagation of feature annotation.</text>
</comment>
<keyword evidence="10" id="KW-1185">Reference proteome</keyword>
<dbReference type="STRING" id="197461.A3843_07165"/>
<dbReference type="HAMAP" id="MF_00171">
    <property type="entry name" value="TruA"/>
    <property type="match status" value="1"/>
</dbReference>
<evidence type="ECO:0000256" key="2">
    <source>
        <dbReference type="ARBA" id="ARBA00022694"/>
    </source>
</evidence>
<sequence length="277" mass="30823">MPRYKITIEYDGRPFVGWQRQDNGPTVQAVIERAVKSFSGETVTIGGAGRTDSGVHATGQVAHIDLEREWPAKTVMNALNFHCQPDPVAILACETTGPGFDARFSAIRRHYLYRIVNRPHPLTYDKGLAWHVKPPLDAEAMHDAAQELVGHHDFTTFRHTRCQAKSPWKTMERIAVYRQNDSVYLECSSRSFLHNQVRSMVGTLKLVGEGRWTRADVKKALEARDRKACGPVAVAEGLYLTQVDYRSPAEDAAALADYQASLNEAQPASLSDEASST</sequence>
<dbReference type="InterPro" id="IPR020103">
    <property type="entry name" value="PsdUridine_synth_cat_dom_sf"/>
</dbReference>
<dbReference type="PANTHER" id="PTHR11142:SF0">
    <property type="entry name" value="TRNA PSEUDOURIDINE SYNTHASE-LIKE 1"/>
    <property type="match status" value="1"/>
</dbReference>
<dbReference type="SUPFAM" id="SSF55120">
    <property type="entry name" value="Pseudouridine synthase"/>
    <property type="match status" value="1"/>
</dbReference>
<dbReference type="FunFam" id="3.30.70.580:FF:000001">
    <property type="entry name" value="tRNA pseudouridine synthase A"/>
    <property type="match status" value="1"/>
</dbReference>
<dbReference type="GO" id="GO:0031119">
    <property type="term" value="P:tRNA pseudouridine synthesis"/>
    <property type="evidence" value="ECO:0007669"/>
    <property type="project" value="UniProtKB-UniRule"/>
</dbReference>
<dbReference type="InterPro" id="IPR020097">
    <property type="entry name" value="PsdUridine_synth_TruA_a/b_dom"/>
</dbReference>